<sequence>MNQMSFDGESLITPKAIADALVSPRRPRRHDEQFEAGKAELALVLGFAGQRFERESDTAAIINRANVDLHALRGKVHPAVWQELIPIAQNHPALEFFLQDPFTRWSFEKPRGYSGDAHLLDFIYGHPSVAAEIAGASPLGKALYDSTKDSLSSNAVRERRDLLARHVDETAALQGRETEILTIAAGHLREADRSVALREGRIKRWIALDQDPQSVGSVARDFRGTAVEALDGSVSGLLTNAYELGRFDFIYAAGLYDYLTHKVAVKLTRCCLRKLKPGGTFLFANFSPEMIDDGFMETVMNWALLQRSEADMWNIINASVDRNTVEAQVFFGENRNVLYGVIEKRG</sequence>
<evidence type="ECO:0008006" key="3">
    <source>
        <dbReference type="Google" id="ProtNLM"/>
    </source>
</evidence>
<accession>A0A562MJ13</accession>
<name>A0A562MJ13_9HYPH</name>
<keyword evidence="2" id="KW-1185">Reference proteome</keyword>
<dbReference type="AlphaFoldDB" id="A0A562MJ13"/>
<protein>
    <recommendedName>
        <fullName evidence="3">Methyltransferase family protein</fullName>
    </recommendedName>
</protein>
<gene>
    <name evidence="1" type="ORF">IQ26_07046</name>
</gene>
<dbReference type="Gene3D" id="3.40.50.150">
    <property type="entry name" value="Vaccinia Virus protein VP39"/>
    <property type="match status" value="1"/>
</dbReference>
<dbReference type="RefSeq" id="WP_145722984.1">
    <property type="nucleotide sequence ID" value="NZ_BSPF01000054.1"/>
</dbReference>
<evidence type="ECO:0000313" key="2">
    <source>
        <dbReference type="Proteomes" id="UP000317122"/>
    </source>
</evidence>
<organism evidence="1 2">
    <name type="scientific">Mesorhizobium tianshanense</name>
    <dbReference type="NCBI Taxonomy" id="39844"/>
    <lineage>
        <taxon>Bacteria</taxon>
        <taxon>Pseudomonadati</taxon>
        <taxon>Pseudomonadota</taxon>
        <taxon>Alphaproteobacteria</taxon>
        <taxon>Hyphomicrobiales</taxon>
        <taxon>Phyllobacteriaceae</taxon>
        <taxon>Mesorhizobium</taxon>
    </lineage>
</organism>
<dbReference type="SUPFAM" id="SSF53335">
    <property type="entry name" value="S-adenosyl-L-methionine-dependent methyltransferases"/>
    <property type="match status" value="1"/>
</dbReference>
<evidence type="ECO:0000313" key="1">
    <source>
        <dbReference type="EMBL" id="TWI19882.1"/>
    </source>
</evidence>
<dbReference type="InterPro" id="IPR029063">
    <property type="entry name" value="SAM-dependent_MTases_sf"/>
</dbReference>
<dbReference type="OrthoDB" id="428497at2"/>
<comment type="caution">
    <text evidence="1">The sequence shown here is derived from an EMBL/GenBank/DDBJ whole genome shotgun (WGS) entry which is preliminary data.</text>
</comment>
<dbReference type="Proteomes" id="UP000317122">
    <property type="component" value="Unassembled WGS sequence"/>
</dbReference>
<dbReference type="EMBL" id="VLKT01000079">
    <property type="protein sequence ID" value="TWI19882.1"/>
    <property type="molecule type" value="Genomic_DNA"/>
</dbReference>
<reference evidence="1 2" key="1">
    <citation type="journal article" date="2015" name="Stand. Genomic Sci.">
        <title>Genomic Encyclopedia of Bacterial and Archaeal Type Strains, Phase III: the genomes of soil and plant-associated and newly described type strains.</title>
        <authorList>
            <person name="Whitman W.B."/>
            <person name="Woyke T."/>
            <person name="Klenk H.P."/>
            <person name="Zhou Y."/>
            <person name="Lilburn T.G."/>
            <person name="Beck B.J."/>
            <person name="De Vos P."/>
            <person name="Vandamme P."/>
            <person name="Eisen J.A."/>
            <person name="Garrity G."/>
            <person name="Hugenholtz P."/>
            <person name="Kyrpides N.C."/>
        </authorList>
    </citation>
    <scope>NUCLEOTIDE SEQUENCE [LARGE SCALE GENOMIC DNA]</scope>
    <source>
        <strain evidence="1 2">CGMCC 1.2546</strain>
    </source>
</reference>
<proteinExistence type="predicted"/>